<proteinExistence type="predicted"/>
<dbReference type="STRING" id="1783.BST44_17155"/>
<comment type="caution">
    <text evidence="1">The sequence shown here is derived from an EMBL/GenBank/DDBJ whole genome shotgun (WGS) entry which is preliminary data.</text>
</comment>
<organism evidence="1 2">
    <name type="scientific">Mycobacterium scrofulaceum</name>
    <dbReference type="NCBI Taxonomy" id="1783"/>
    <lineage>
        <taxon>Bacteria</taxon>
        <taxon>Bacillati</taxon>
        <taxon>Actinomycetota</taxon>
        <taxon>Actinomycetes</taxon>
        <taxon>Mycobacteriales</taxon>
        <taxon>Mycobacteriaceae</taxon>
        <taxon>Mycobacterium</taxon>
    </lineage>
</organism>
<name>A0A1X0KE85_MYCSC</name>
<reference evidence="1 2" key="1">
    <citation type="submission" date="2017-02" db="EMBL/GenBank/DDBJ databases">
        <title>The new phylogeny of genus Mycobacterium.</title>
        <authorList>
            <person name="Tortoli E."/>
            <person name="Trovato A."/>
            <person name="Cirillo D.M."/>
        </authorList>
    </citation>
    <scope>NUCLEOTIDE SEQUENCE [LARGE SCALE GENOMIC DNA]</scope>
    <source>
        <strain evidence="1 2">DSM 43992</strain>
    </source>
</reference>
<evidence type="ECO:0000313" key="2">
    <source>
        <dbReference type="Proteomes" id="UP000192601"/>
    </source>
</evidence>
<evidence type="ECO:0000313" key="1">
    <source>
        <dbReference type="EMBL" id="ORB72850.1"/>
    </source>
</evidence>
<gene>
    <name evidence="1" type="ORF">BST44_17155</name>
</gene>
<protein>
    <submittedName>
        <fullName evidence="1">Uncharacterized protein</fullName>
    </submittedName>
</protein>
<sequence>MTMLGADMSRRWRLAIAVLAALSVFVALVAGSSLRPEFSAPAPPEPAAWAHVTHNARAHLGQSQHIAVGQSHDQPERGLVSGAVPTNNKTFLSMWMPRAMPTNGAAVSPHADWSPLPAAFIAPGGATGLAFAHTPVSRDTPTLLCVIRC</sequence>
<dbReference type="AlphaFoldDB" id="A0A1X0KE85"/>
<dbReference type="Proteomes" id="UP000192601">
    <property type="component" value="Unassembled WGS sequence"/>
</dbReference>
<keyword evidence="2" id="KW-1185">Reference proteome</keyword>
<accession>A0A1X0KE85</accession>
<dbReference type="EMBL" id="MVIJ01000026">
    <property type="protein sequence ID" value="ORB72850.1"/>
    <property type="molecule type" value="Genomic_DNA"/>
</dbReference>